<evidence type="ECO:0000313" key="2">
    <source>
        <dbReference type="Proteomes" id="UP001186974"/>
    </source>
</evidence>
<sequence length="289" mass="31142">MSPSSSPVWFITATSSGFGKAIAQSALNRGHKVIATARQTSRIADLKDAGAFTLALDVTSPLDDIKSVAKEAHDVYGRIDILVNAAGYILEGALEETTPAETLAQFQTNVFGKLNVTRAIIPYMRAQTSGVIANFGSLGSWRSGPAYTLYSATKWACSGVSEGLREELKEFGIRVTVIEPGYFRSGFLNPGARVQSATRMREYDEGAVGQVRKALEETNNEQPGDVAKGAEVIVDVLTGTGVAKGKEMPVRLVLGRDCDEVIRGKCGDTIKLLDEWKEVVQSTDYAEEQ</sequence>
<keyword evidence="2" id="KW-1185">Reference proteome</keyword>
<proteinExistence type="predicted"/>
<reference evidence="1" key="1">
    <citation type="submission" date="2024-09" db="EMBL/GenBank/DDBJ databases">
        <title>Black Yeasts Isolated from many extreme environments.</title>
        <authorList>
            <person name="Coleine C."/>
            <person name="Stajich J.E."/>
            <person name="Selbmann L."/>
        </authorList>
    </citation>
    <scope>NUCLEOTIDE SEQUENCE</scope>
    <source>
        <strain evidence="1">CCFEE 5737</strain>
    </source>
</reference>
<dbReference type="Proteomes" id="UP001186974">
    <property type="component" value="Unassembled WGS sequence"/>
</dbReference>
<protein>
    <submittedName>
        <fullName evidence="1">Uncharacterized protein</fullName>
    </submittedName>
</protein>
<dbReference type="EMBL" id="JAWDJW010006339">
    <property type="protein sequence ID" value="KAK3065319.1"/>
    <property type="molecule type" value="Genomic_DNA"/>
</dbReference>
<organism evidence="1 2">
    <name type="scientific">Coniosporium uncinatum</name>
    <dbReference type="NCBI Taxonomy" id="93489"/>
    <lineage>
        <taxon>Eukaryota</taxon>
        <taxon>Fungi</taxon>
        <taxon>Dikarya</taxon>
        <taxon>Ascomycota</taxon>
        <taxon>Pezizomycotina</taxon>
        <taxon>Dothideomycetes</taxon>
        <taxon>Dothideomycetes incertae sedis</taxon>
        <taxon>Coniosporium</taxon>
    </lineage>
</organism>
<comment type="caution">
    <text evidence="1">The sequence shown here is derived from an EMBL/GenBank/DDBJ whole genome shotgun (WGS) entry which is preliminary data.</text>
</comment>
<name>A0ACC3DD32_9PEZI</name>
<gene>
    <name evidence="1" type="ORF">LTS18_001070</name>
</gene>
<evidence type="ECO:0000313" key="1">
    <source>
        <dbReference type="EMBL" id="KAK3065319.1"/>
    </source>
</evidence>
<accession>A0ACC3DD32</accession>